<gene>
    <name evidence="1" type="ORF">METZ01_LOCUS476582</name>
</gene>
<accession>A0A383BWF1</accession>
<proteinExistence type="predicted"/>
<reference evidence="1" key="1">
    <citation type="submission" date="2018-05" db="EMBL/GenBank/DDBJ databases">
        <authorList>
            <person name="Lanie J.A."/>
            <person name="Ng W.-L."/>
            <person name="Kazmierczak K.M."/>
            <person name="Andrzejewski T.M."/>
            <person name="Davidsen T.M."/>
            <person name="Wayne K.J."/>
            <person name="Tettelin H."/>
            <person name="Glass J.I."/>
            <person name="Rusch D."/>
            <person name="Podicherti R."/>
            <person name="Tsui H.-C.T."/>
            <person name="Winkler M.E."/>
        </authorList>
    </citation>
    <scope>NUCLEOTIDE SEQUENCE</scope>
</reference>
<organism evidence="1">
    <name type="scientific">marine metagenome</name>
    <dbReference type="NCBI Taxonomy" id="408172"/>
    <lineage>
        <taxon>unclassified sequences</taxon>
        <taxon>metagenomes</taxon>
        <taxon>ecological metagenomes</taxon>
    </lineage>
</organism>
<sequence length="52" mass="5910">MSVDSKNVRTSLDKHILADGFDPVMDMEKSHGSWMVDERDGSELLDMFSMFA</sequence>
<feature type="non-terminal residue" evidence="1">
    <location>
        <position position="52"/>
    </location>
</feature>
<name>A0A383BWF1_9ZZZZ</name>
<evidence type="ECO:0000313" key="1">
    <source>
        <dbReference type="EMBL" id="SVE23728.1"/>
    </source>
</evidence>
<dbReference type="InterPro" id="IPR015422">
    <property type="entry name" value="PyrdxlP-dep_Trfase_small"/>
</dbReference>
<dbReference type="AlphaFoldDB" id="A0A383BWF1"/>
<protein>
    <submittedName>
        <fullName evidence="1">Uncharacterized protein</fullName>
    </submittedName>
</protein>
<dbReference type="EMBL" id="UINC01203461">
    <property type="protein sequence ID" value="SVE23728.1"/>
    <property type="molecule type" value="Genomic_DNA"/>
</dbReference>
<dbReference type="Gene3D" id="3.90.1150.10">
    <property type="entry name" value="Aspartate Aminotransferase, domain 1"/>
    <property type="match status" value="1"/>
</dbReference>